<evidence type="ECO:0000313" key="2">
    <source>
        <dbReference type="Proteomes" id="UP000590442"/>
    </source>
</evidence>
<accession>A0A846QXA0</accession>
<dbReference type="AlphaFoldDB" id="A0A846QXA0"/>
<dbReference type="PROSITE" id="PS51257">
    <property type="entry name" value="PROKAR_LIPOPROTEIN"/>
    <property type="match status" value="1"/>
</dbReference>
<sequence>MKNVLNCLTLLLVLSSCSKIDVNSDPILGIWSHNVKSGSTAITDKVVIDSHEWIFNDAYLGRFHAYNDGEVVFLTDFKWTVEGEIYTLSYPGTDLQANQLKMIVNEEGDQLVKLSGSTFAIKQN</sequence>
<dbReference type="RefSeq" id="WP_167963441.1">
    <property type="nucleotide sequence ID" value="NZ_JAATJJ010000001.1"/>
</dbReference>
<name>A0A846QXA0_9FLAO</name>
<reference evidence="1 2" key="1">
    <citation type="submission" date="2020-03" db="EMBL/GenBank/DDBJ databases">
        <title>Genomic Encyclopedia of Type Strains, Phase IV (KMG-IV): sequencing the most valuable type-strain genomes for metagenomic binning, comparative biology and taxonomic classification.</title>
        <authorList>
            <person name="Goeker M."/>
        </authorList>
    </citation>
    <scope>NUCLEOTIDE SEQUENCE [LARGE SCALE GENOMIC DNA]</scope>
    <source>
        <strain evidence="1 2">DSM 29762</strain>
    </source>
</reference>
<evidence type="ECO:0008006" key="3">
    <source>
        <dbReference type="Google" id="ProtNLM"/>
    </source>
</evidence>
<dbReference type="EMBL" id="JAATJJ010000001">
    <property type="protein sequence ID" value="NJB71560.1"/>
    <property type="molecule type" value="Genomic_DNA"/>
</dbReference>
<comment type="caution">
    <text evidence="1">The sequence shown here is derived from an EMBL/GenBank/DDBJ whole genome shotgun (WGS) entry which is preliminary data.</text>
</comment>
<proteinExistence type="predicted"/>
<protein>
    <recommendedName>
        <fullName evidence="3">Lipocalin-like domain-containing protein</fullName>
    </recommendedName>
</protein>
<dbReference type="Proteomes" id="UP000590442">
    <property type="component" value="Unassembled WGS sequence"/>
</dbReference>
<gene>
    <name evidence="1" type="ORF">GGR42_002022</name>
</gene>
<organism evidence="1 2">
    <name type="scientific">Saonia flava</name>
    <dbReference type="NCBI Taxonomy" id="523696"/>
    <lineage>
        <taxon>Bacteria</taxon>
        <taxon>Pseudomonadati</taxon>
        <taxon>Bacteroidota</taxon>
        <taxon>Flavobacteriia</taxon>
        <taxon>Flavobacteriales</taxon>
        <taxon>Flavobacteriaceae</taxon>
        <taxon>Saonia</taxon>
    </lineage>
</organism>
<evidence type="ECO:0000313" key="1">
    <source>
        <dbReference type="EMBL" id="NJB71560.1"/>
    </source>
</evidence>
<keyword evidence="2" id="KW-1185">Reference proteome</keyword>